<keyword evidence="3" id="KW-1185">Reference proteome</keyword>
<feature type="region of interest" description="Disordered" evidence="1">
    <location>
        <begin position="417"/>
        <end position="446"/>
    </location>
</feature>
<accession>A0A812HPT0</accession>
<feature type="compositionally biased region" description="Basic and acidic residues" evidence="1">
    <location>
        <begin position="571"/>
        <end position="585"/>
    </location>
</feature>
<dbReference type="OrthoDB" id="10542791at2759"/>
<feature type="compositionally biased region" description="Polar residues" evidence="1">
    <location>
        <begin position="227"/>
        <end position="247"/>
    </location>
</feature>
<protein>
    <submittedName>
        <fullName evidence="2">SLC4A10 protein</fullName>
    </submittedName>
</protein>
<reference evidence="2" key="1">
    <citation type="submission" date="2021-02" db="EMBL/GenBank/DDBJ databases">
        <authorList>
            <person name="Dougan E. K."/>
            <person name="Rhodes N."/>
            <person name="Thang M."/>
            <person name="Chan C."/>
        </authorList>
    </citation>
    <scope>NUCLEOTIDE SEQUENCE</scope>
</reference>
<gene>
    <name evidence="2" type="primary">SLC4A10</name>
    <name evidence="2" type="ORF">SNAT2548_LOCUS1836</name>
</gene>
<evidence type="ECO:0000256" key="1">
    <source>
        <dbReference type="SAM" id="MobiDB-lite"/>
    </source>
</evidence>
<feature type="compositionally biased region" description="Basic and acidic residues" evidence="1">
    <location>
        <begin position="248"/>
        <end position="258"/>
    </location>
</feature>
<evidence type="ECO:0000313" key="2">
    <source>
        <dbReference type="EMBL" id="CAE6958072.1"/>
    </source>
</evidence>
<feature type="region of interest" description="Disordered" evidence="1">
    <location>
        <begin position="171"/>
        <end position="214"/>
    </location>
</feature>
<organism evidence="2 3">
    <name type="scientific">Symbiodinium natans</name>
    <dbReference type="NCBI Taxonomy" id="878477"/>
    <lineage>
        <taxon>Eukaryota</taxon>
        <taxon>Sar</taxon>
        <taxon>Alveolata</taxon>
        <taxon>Dinophyceae</taxon>
        <taxon>Suessiales</taxon>
        <taxon>Symbiodiniaceae</taxon>
        <taxon>Symbiodinium</taxon>
    </lineage>
</organism>
<feature type="compositionally biased region" description="Basic and acidic residues" evidence="1">
    <location>
        <begin position="203"/>
        <end position="214"/>
    </location>
</feature>
<feature type="compositionally biased region" description="Polar residues" evidence="1">
    <location>
        <begin position="545"/>
        <end position="554"/>
    </location>
</feature>
<dbReference type="EMBL" id="CAJNDS010000104">
    <property type="protein sequence ID" value="CAE6958072.1"/>
    <property type="molecule type" value="Genomic_DNA"/>
</dbReference>
<proteinExistence type="predicted"/>
<dbReference type="SMART" id="SM00015">
    <property type="entry name" value="IQ"/>
    <property type="match status" value="2"/>
</dbReference>
<name>A0A812HPT0_9DINO</name>
<feature type="compositionally biased region" description="Low complexity" evidence="1">
    <location>
        <begin position="513"/>
        <end position="526"/>
    </location>
</feature>
<dbReference type="InterPro" id="IPR000048">
    <property type="entry name" value="IQ_motif_EF-hand-BS"/>
</dbReference>
<sequence>MLILSGHRSWCRSLAATEIQRHVRTFLERDTLRKVAKQRGQRLAVHCFRGIVPRYDAQVALARLRILAAASFFKEFLHVMDARGVLLRLRAERNARMIQTISRGMLCRRQFRALLTRRRANASRELKAYLEAARCRLKFAEFRRCEGYHRAGLLLSETKSLNILLGHGSRYTQLRTKTPPPPPPPSKRAASLRSIKEVASPRQQKEAETSVRVPDDVMRSLNVLRSAASSMGTARQLSPRTGSQSEGQLDRGHDERTNIESQPEPEPRADRASSRKGPAPNGRAGRRQQQPQHAVAAPTASAASIAGTSCKSSSSASMPLANHGHKSFPRQPQPSQPSQPSRSSSVQATPPRKMRAESSETMPETPHSASSTWGRKASPTSSSSRFDRVSLGSSEGKPAPVQLRAWLERARQEASALYTSGALNGLRSPDRGRSRRSLSPGSTQHLQHLHVESGSISVAGEEIVDPRVEMFAHPRSLSPSVRECTIRGSAVRDPGFSAQRAAPFTSVQRQAMSQLARQSASQPRASSSRDFRPSSFGESPLAPDTEQTNPSEFSQGPERPQAALGQPFQDQHVEMAERTQTREPTQEEAQELVAEPVTRSGIQAGRPLTEDACCRHEELLQNQLLTTQAQLEDLQRQYLEVKLG</sequence>
<evidence type="ECO:0000313" key="3">
    <source>
        <dbReference type="Proteomes" id="UP000604046"/>
    </source>
</evidence>
<feature type="region of interest" description="Disordered" evidence="1">
    <location>
        <begin position="507"/>
        <end position="604"/>
    </location>
</feature>
<dbReference type="Proteomes" id="UP000604046">
    <property type="component" value="Unassembled WGS sequence"/>
</dbReference>
<feature type="region of interest" description="Disordered" evidence="1">
    <location>
        <begin position="227"/>
        <end position="401"/>
    </location>
</feature>
<comment type="caution">
    <text evidence="2">The sequence shown here is derived from an EMBL/GenBank/DDBJ whole genome shotgun (WGS) entry which is preliminary data.</text>
</comment>
<feature type="compositionally biased region" description="Low complexity" evidence="1">
    <location>
        <begin position="294"/>
        <end position="321"/>
    </location>
</feature>
<dbReference type="PROSITE" id="PS50096">
    <property type="entry name" value="IQ"/>
    <property type="match status" value="2"/>
</dbReference>
<dbReference type="AlphaFoldDB" id="A0A812HPT0"/>
<feature type="compositionally biased region" description="Polar residues" evidence="1">
    <location>
        <begin position="359"/>
        <end position="384"/>
    </location>
</feature>